<keyword evidence="11" id="KW-0732">Signal</keyword>
<keyword evidence="14 20" id="KW-0442">Lipid degradation</keyword>
<dbReference type="GO" id="GO:0008970">
    <property type="term" value="F:phospholipase A1 activity"/>
    <property type="evidence" value="ECO:0007669"/>
    <property type="project" value="UniProtKB-EC"/>
</dbReference>
<evidence type="ECO:0000256" key="20">
    <source>
        <dbReference type="RuleBase" id="RU366027"/>
    </source>
</evidence>
<dbReference type="GO" id="GO:0009279">
    <property type="term" value="C:cell outer membrane"/>
    <property type="evidence" value="ECO:0007669"/>
    <property type="project" value="UniProtKB-SubCell"/>
</dbReference>
<gene>
    <name evidence="22" type="ORF">E4T21_06650</name>
</gene>
<evidence type="ECO:0000256" key="3">
    <source>
        <dbReference type="ARBA" id="ARBA00010525"/>
    </source>
</evidence>
<evidence type="ECO:0000256" key="6">
    <source>
        <dbReference type="ARBA" id="ARBA00013278"/>
    </source>
</evidence>
<keyword evidence="10 19" id="KW-0479">Metal-binding</keyword>
<comment type="cofactor">
    <cofactor evidence="20">
        <name>Ca(2+)</name>
        <dbReference type="ChEBI" id="CHEBI:29108"/>
    </cofactor>
    <text evidence="20">Binds 1 Ca(2+) ion per monomer. In the dimeric form the Ca(2+) is bound by different amino acids with binding of each Ca(2+) shared with ligands coming from each monomer. The Ca(2+) ion may have a role in catalysis.</text>
</comment>
<protein>
    <recommendedName>
        <fullName evidence="7 20">Phospholipase A1</fullName>
        <ecNumber evidence="5 20">3.1.1.32</ecNumber>
        <ecNumber evidence="6 20">3.1.1.4</ecNumber>
    </recommendedName>
    <alternativeName>
        <fullName evidence="20">Phosphatidylcholine 1-acylhydrolase</fullName>
    </alternativeName>
</protein>
<dbReference type="EMBL" id="CP038437">
    <property type="protein sequence ID" value="QEM83964.1"/>
    <property type="molecule type" value="Genomic_DNA"/>
</dbReference>
<evidence type="ECO:0000256" key="9">
    <source>
        <dbReference type="ARBA" id="ARBA00022692"/>
    </source>
</evidence>
<dbReference type="OrthoDB" id="188433at2"/>
<evidence type="ECO:0000256" key="14">
    <source>
        <dbReference type="ARBA" id="ARBA00022963"/>
    </source>
</evidence>
<evidence type="ECO:0000256" key="10">
    <source>
        <dbReference type="ARBA" id="ARBA00022723"/>
    </source>
</evidence>
<keyword evidence="15 20" id="KW-0443">Lipid metabolism</keyword>
<dbReference type="AlphaFoldDB" id="A0A5C1NKS1"/>
<comment type="subunit">
    <text evidence="4 20">Homodimer; dimerization is reversible, and the dimeric form is the active one.</text>
</comment>
<evidence type="ECO:0000256" key="12">
    <source>
        <dbReference type="ARBA" id="ARBA00022801"/>
    </source>
</evidence>
<sequence length="353" mass="39932">MEARVKALKAELAQLETRLEADQSPFAEPAPSTPEPDVAARTTATQAPASAETQEAAVTETTAYVSPVAVAAADTIQPEPTIETTVSRRRELERESNSNPFAITAYKRNYFLPISYNKNPNSEPFQDGDGSVPDIENTEIKFQFSAKVKVADNVLFDNADLYFAYTQRSWWQAYNSDNSAPFRETNYEPEAYLEFNNDYHLWGWTNTTNRVSFTHQSNGRSEPLSRSWNRLILTSTWVNDDWAVSLAPHWRVPENENEDDNPDIEDYVGYGDITIAHEMFNNHEASLMVRGNPGKGNYGSQLDYSIPLFGKVRGHLQYYYGYGESLIDYDDRSNRISLGFSLNPLFSTGTYSQ</sequence>
<dbReference type="CDD" id="cd00541">
    <property type="entry name" value="OMPLA"/>
    <property type="match status" value="1"/>
</dbReference>
<evidence type="ECO:0000256" key="21">
    <source>
        <dbReference type="SAM" id="MobiDB-lite"/>
    </source>
</evidence>
<dbReference type="EC" id="3.1.1.4" evidence="6 20"/>
<feature type="active site" description="Proton acceptor" evidence="18">
    <location>
        <position position="215"/>
    </location>
</feature>
<keyword evidence="17 20" id="KW-0998">Cell outer membrane</keyword>
<evidence type="ECO:0000313" key="22">
    <source>
        <dbReference type="EMBL" id="QEM83964.1"/>
    </source>
</evidence>
<feature type="binding site" description="in dimeric form" evidence="19">
    <location>
        <position position="220"/>
    </location>
    <ligand>
        <name>Ca(2+)</name>
        <dbReference type="ChEBI" id="CHEBI:29108"/>
        <label>1</label>
    </ligand>
</feature>
<keyword evidence="9" id="KW-0812">Transmembrane</keyword>
<comment type="catalytic activity">
    <reaction evidence="1 20">
        <text>a 1,2-diacyl-sn-glycero-3-phosphocholine + H2O = a 2-acyl-sn-glycero-3-phosphocholine + a fatty acid + H(+)</text>
        <dbReference type="Rhea" id="RHEA:18689"/>
        <dbReference type="ChEBI" id="CHEBI:15377"/>
        <dbReference type="ChEBI" id="CHEBI:15378"/>
        <dbReference type="ChEBI" id="CHEBI:28868"/>
        <dbReference type="ChEBI" id="CHEBI:57643"/>
        <dbReference type="ChEBI" id="CHEBI:57875"/>
        <dbReference type="EC" id="3.1.1.32"/>
    </reaction>
</comment>
<evidence type="ECO:0000256" key="19">
    <source>
        <dbReference type="PIRSR" id="PIRSR603187-2"/>
    </source>
</evidence>
<name>A0A5C1NKS1_9GAMM</name>
<dbReference type="Pfam" id="PF02253">
    <property type="entry name" value="PLA1"/>
    <property type="match status" value="1"/>
</dbReference>
<comment type="subcellular location">
    <subcellularLocation>
        <location evidence="20">Cell outer membrane</location>
        <topology evidence="20">Multi-pass membrane protein</topology>
    </subcellularLocation>
    <text evidence="20">One of the very few enzymes located there.</text>
</comment>
<evidence type="ECO:0000256" key="7">
    <source>
        <dbReference type="ARBA" id="ARBA00021726"/>
    </source>
</evidence>
<feature type="active site" description="Nucleophile" evidence="18">
    <location>
        <position position="217"/>
    </location>
</feature>
<evidence type="ECO:0000256" key="11">
    <source>
        <dbReference type="ARBA" id="ARBA00022729"/>
    </source>
</evidence>
<evidence type="ECO:0000313" key="23">
    <source>
        <dbReference type="Proteomes" id="UP000324285"/>
    </source>
</evidence>
<evidence type="ECO:0000256" key="5">
    <source>
        <dbReference type="ARBA" id="ARBA00013179"/>
    </source>
</evidence>
<keyword evidence="8" id="KW-1134">Transmembrane beta strand</keyword>
<feature type="region of interest" description="Disordered" evidence="21">
    <location>
        <begin position="16"/>
        <end position="57"/>
    </location>
</feature>
<reference evidence="22" key="1">
    <citation type="submission" date="2021-02" db="EMBL/GenBank/DDBJ databases">
        <title>Strain Y2R2, a novel species of the genus Halomonas.</title>
        <authorList>
            <person name="Huang H."/>
        </authorList>
    </citation>
    <scope>NUCLEOTIDE SEQUENCE</scope>
    <source>
        <strain evidence="22">Y2R2</strain>
    </source>
</reference>
<dbReference type="EC" id="3.1.1.32" evidence="5 20"/>
<evidence type="ECO:0000256" key="16">
    <source>
        <dbReference type="ARBA" id="ARBA00023136"/>
    </source>
</evidence>
<dbReference type="Proteomes" id="UP000324285">
    <property type="component" value="Chromosome"/>
</dbReference>
<feature type="binding site" description="in dimeric form" evidence="19">
    <location>
        <position position="225"/>
    </location>
    <ligand>
        <name>Ca(2+)</name>
        <dbReference type="ChEBI" id="CHEBI:29108"/>
        <label>1</label>
    </ligand>
</feature>
<dbReference type="PANTHER" id="PTHR40457:SF1">
    <property type="entry name" value="PHOSPHOLIPASE A1"/>
    <property type="match status" value="1"/>
</dbReference>
<evidence type="ECO:0000256" key="2">
    <source>
        <dbReference type="ARBA" id="ARBA00001604"/>
    </source>
</evidence>
<organism evidence="22 23">
    <name type="scientific">Halomonas binhaiensis</name>
    <dbReference type="NCBI Taxonomy" id="2562282"/>
    <lineage>
        <taxon>Bacteria</taxon>
        <taxon>Pseudomonadati</taxon>
        <taxon>Pseudomonadota</taxon>
        <taxon>Gammaproteobacteria</taxon>
        <taxon>Oceanospirillales</taxon>
        <taxon>Halomonadaceae</taxon>
        <taxon>Halomonas</taxon>
    </lineage>
</organism>
<dbReference type="KEGG" id="hbh:E4T21_06650"/>
<accession>A0A5C1NKS1</accession>
<dbReference type="InterPro" id="IPR003187">
    <property type="entry name" value="PLipase_A1"/>
</dbReference>
<dbReference type="InterPro" id="IPR036541">
    <property type="entry name" value="PLipase_A1_sf"/>
</dbReference>
<feature type="binding site" description="in dimeric form" evidence="19">
    <location>
        <position position="260"/>
    </location>
    <ligand>
        <name>Ca(2+)</name>
        <dbReference type="ChEBI" id="CHEBI:29108"/>
        <label>1</label>
    </ligand>
</feature>
<evidence type="ECO:0000256" key="8">
    <source>
        <dbReference type="ARBA" id="ARBA00022452"/>
    </source>
</evidence>
<dbReference type="GO" id="GO:0005509">
    <property type="term" value="F:calcium ion binding"/>
    <property type="evidence" value="ECO:0007669"/>
    <property type="project" value="TreeGrafter"/>
</dbReference>
<dbReference type="GO" id="GO:0004623">
    <property type="term" value="F:phospholipase A2 activity"/>
    <property type="evidence" value="ECO:0007669"/>
    <property type="project" value="UniProtKB-EC"/>
</dbReference>
<dbReference type="PANTHER" id="PTHR40457">
    <property type="entry name" value="PHOSPHOLIPASE A1"/>
    <property type="match status" value="1"/>
</dbReference>
<keyword evidence="12 20" id="KW-0378">Hydrolase</keyword>
<dbReference type="PRINTS" id="PR01486">
    <property type="entry name" value="PHPHLIPASEA1"/>
</dbReference>
<dbReference type="Gene3D" id="2.40.230.10">
    <property type="entry name" value="Phospholipase A1"/>
    <property type="match status" value="1"/>
</dbReference>
<comment type="catalytic activity">
    <reaction evidence="2 20">
        <text>a 1,2-diacyl-sn-glycero-3-phosphocholine + H2O = a 1-acyl-sn-glycero-3-phosphocholine + a fatty acid + H(+)</text>
        <dbReference type="Rhea" id="RHEA:15801"/>
        <dbReference type="ChEBI" id="CHEBI:15377"/>
        <dbReference type="ChEBI" id="CHEBI:15378"/>
        <dbReference type="ChEBI" id="CHEBI:28868"/>
        <dbReference type="ChEBI" id="CHEBI:57643"/>
        <dbReference type="ChEBI" id="CHEBI:58168"/>
        <dbReference type="EC" id="3.1.1.4"/>
    </reaction>
</comment>
<evidence type="ECO:0000256" key="15">
    <source>
        <dbReference type="ARBA" id="ARBA00023098"/>
    </source>
</evidence>
<evidence type="ECO:0000256" key="13">
    <source>
        <dbReference type="ARBA" id="ARBA00022837"/>
    </source>
</evidence>
<evidence type="ECO:0000256" key="1">
    <source>
        <dbReference type="ARBA" id="ARBA00000111"/>
    </source>
</evidence>
<comment type="function">
    <text evidence="20">Hydrolysis of phosphatidylcholine with phospholipase A2 (EC 3.1.1.4) and phospholipase A1 (EC 3.1.1.32) activities.</text>
</comment>
<dbReference type="SUPFAM" id="SSF56931">
    <property type="entry name" value="Outer membrane phospholipase A (OMPLA)"/>
    <property type="match status" value="1"/>
</dbReference>
<evidence type="ECO:0000256" key="4">
    <source>
        <dbReference type="ARBA" id="ARBA00011702"/>
    </source>
</evidence>
<dbReference type="GO" id="GO:0016042">
    <property type="term" value="P:lipid catabolic process"/>
    <property type="evidence" value="ECO:0007669"/>
    <property type="project" value="UniProtKB-KW"/>
</dbReference>
<proteinExistence type="inferred from homology"/>
<evidence type="ECO:0000256" key="17">
    <source>
        <dbReference type="ARBA" id="ARBA00023237"/>
    </source>
</evidence>
<comment type="similarity">
    <text evidence="3 20">Belongs to the phospholipase A1 family.</text>
</comment>
<keyword evidence="23" id="KW-1185">Reference proteome</keyword>
<keyword evidence="13 19" id="KW-0106">Calcium</keyword>
<evidence type="ECO:0000256" key="18">
    <source>
        <dbReference type="PIRSR" id="PIRSR603187-1"/>
    </source>
</evidence>
<keyword evidence="16" id="KW-0472">Membrane</keyword>
<feature type="binding site" description="in dimeric form" evidence="19">
    <location>
        <position position="179"/>
    </location>
    <ligand>
        <name>Ca(2+)</name>
        <dbReference type="ChEBI" id="CHEBI:29108"/>
        <label>1</label>
    </ligand>
</feature>